<reference evidence="3" key="2">
    <citation type="submission" date="2015-06" db="UniProtKB">
        <authorList>
            <consortium name="EnsemblProtists"/>
        </authorList>
    </citation>
    <scope>IDENTIFICATION</scope>
    <source>
        <strain evidence="3">Emoy2</strain>
    </source>
</reference>
<keyword evidence="2" id="KW-0812">Transmembrane</keyword>
<dbReference type="VEuPathDB" id="FungiDB:HpaG801815"/>
<keyword evidence="4" id="KW-1185">Reference proteome</keyword>
<feature type="compositionally biased region" description="Polar residues" evidence="1">
    <location>
        <begin position="78"/>
        <end position="91"/>
    </location>
</feature>
<dbReference type="OMA" id="ASREMHR"/>
<proteinExistence type="predicted"/>
<organism evidence="3 4">
    <name type="scientific">Hyaloperonospora arabidopsidis (strain Emoy2)</name>
    <name type="common">Downy mildew agent</name>
    <name type="synonym">Peronospora arabidopsidis</name>
    <dbReference type="NCBI Taxonomy" id="559515"/>
    <lineage>
        <taxon>Eukaryota</taxon>
        <taxon>Sar</taxon>
        <taxon>Stramenopiles</taxon>
        <taxon>Oomycota</taxon>
        <taxon>Peronosporomycetes</taxon>
        <taxon>Peronosporales</taxon>
        <taxon>Peronosporaceae</taxon>
        <taxon>Hyaloperonospora</taxon>
    </lineage>
</organism>
<accession>M4B6B4</accession>
<dbReference type="AlphaFoldDB" id="M4B6B4"/>
<feature type="compositionally biased region" description="Basic and acidic residues" evidence="1">
    <location>
        <begin position="138"/>
        <end position="152"/>
    </location>
</feature>
<evidence type="ECO:0000313" key="3">
    <source>
        <dbReference type="EnsemblProtists" id="HpaP801815"/>
    </source>
</evidence>
<dbReference type="EnsemblProtists" id="HpaT801815">
    <property type="protein sequence ID" value="HpaP801815"/>
    <property type="gene ID" value="HpaG801815"/>
</dbReference>
<evidence type="ECO:0000256" key="1">
    <source>
        <dbReference type="SAM" id="MobiDB-lite"/>
    </source>
</evidence>
<keyword evidence="2" id="KW-1133">Transmembrane helix</keyword>
<keyword evidence="2" id="KW-0472">Membrane</keyword>
<reference evidence="4" key="1">
    <citation type="journal article" date="2010" name="Science">
        <title>Signatures of adaptation to obligate biotrophy in the Hyaloperonospora arabidopsidis genome.</title>
        <authorList>
            <person name="Baxter L."/>
            <person name="Tripathy S."/>
            <person name="Ishaque N."/>
            <person name="Boot N."/>
            <person name="Cabral A."/>
            <person name="Kemen E."/>
            <person name="Thines M."/>
            <person name="Ah-Fong A."/>
            <person name="Anderson R."/>
            <person name="Badejoko W."/>
            <person name="Bittner-Eddy P."/>
            <person name="Boore J.L."/>
            <person name="Chibucos M.C."/>
            <person name="Coates M."/>
            <person name="Dehal P."/>
            <person name="Delehaunty K."/>
            <person name="Dong S."/>
            <person name="Downton P."/>
            <person name="Dumas B."/>
            <person name="Fabro G."/>
            <person name="Fronick C."/>
            <person name="Fuerstenberg S.I."/>
            <person name="Fulton L."/>
            <person name="Gaulin E."/>
            <person name="Govers F."/>
            <person name="Hughes L."/>
            <person name="Humphray S."/>
            <person name="Jiang R.H."/>
            <person name="Judelson H."/>
            <person name="Kamoun S."/>
            <person name="Kyung K."/>
            <person name="Meijer H."/>
            <person name="Minx P."/>
            <person name="Morris P."/>
            <person name="Nelson J."/>
            <person name="Phuntumart V."/>
            <person name="Qutob D."/>
            <person name="Rehmany A."/>
            <person name="Rougon-Cardoso A."/>
            <person name="Ryden P."/>
            <person name="Torto-Alalibo T."/>
            <person name="Studholme D."/>
            <person name="Wang Y."/>
            <person name="Win J."/>
            <person name="Wood J."/>
            <person name="Clifton S.W."/>
            <person name="Rogers J."/>
            <person name="Van den Ackerveken G."/>
            <person name="Jones J.D."/>
            <person name="McDowell J.M."/>
            <person name="Beynon J."/>
            <person name="Tyler B.M."/>
        </authorList>
    </citation>
    <scope>NUCLEOTIDE SEQUENCE [LARGE SCALE GENOMIC DNA]</scope>
    <source>
        <strain evidence="4">Emoy2</strain>
    </source>
</reference>
<dbReference type="EMBL" id="JH598543">
    <property type="status" value="NOT_ANNOTATED_CDS"/>
    <property type="molecule type" value="Genomic_DNA"/>
</dbReference>
<feature type="region of interest" description="Disordered" evidence="1">
    <location>
        <begin position="78"/>
        <end position="156"/>
    </location>
</feature>
<dbReference type="HOGENOM" id="CLU_071445_0_0_1"/>
<feature type="compositionally biased region" description="Polar residues" evidence="1">
    <location>
        <begin position="100"/>
        <end position="112"/>
    </location>
</feature>
<evidence type="ECO:0000256" key="2">
    <source>
        <dbReference type="SAM" id="Phobius"/>
    </source>
</evidence>
<dbReference type="InParanoid" id="M4B6B4"/>
<sequence length="269" mass="29484">MSLLQSTFSIWDNTPICSRNGTACAHSESLQCPIDNQQQQLQAVDLANTDEAFAMLGGTLVAALLVYAILPYVRARTSSSRRGQSKAQSPMSMDRRRRCSNQSGMLSTSTALNGAGRRVRQTLFGDDVGEVESAGGGRDGRRSKGGSRRRDVAGSATGSEPLLAILPAFNDEQGWREFFDAQIYNNGRKEERRAAATIVSAQIASREMHRPKDTVVAAPCIELCSRKVENAAATGTKGERYRTVRDRIRRAATKAAIDDAQMFNEFWQM</sequence>
<dbReference type="Proteomes" id="UP000011713">
    <property type="component" value="Unassembled WGS sequence"/>
</dbReference>
<evidence type="ECO:0000313" key="4">
    <source>
        <dbReference type="Proteomes" id="UP000011713"/>
    </source>
</evidence>
<name>M4B6B4_HYAAE</name>
<protein>
    <submittedName>
        <fullName evidence="3">Uncharacterized protein</fullName>
    </submittedName>
</protein>
<dbReference type="eggNOG" id="ENOG502SR0D">
    <property type="taxonomic scope" value="Eukaryota"/>
</dbReference>
<feature type="transmembrane region" description="Helical" evidence="2">
    <location>
        <begin position="52"/>
        <end position="73"/>
    </location>
</feature>